<feature type="domain" description="HTH asnC-type" evidence="4">
    <location>
        <begin position="175"/>
        <end position="235"/>
    </location>
</feature>
<evidence type="ECO:0000256" key="2">
    <source>
        <dbReference type="ARBA" id="ARBA00023125"/>
    </source>
</evidence>
<dbReference type="Gene3D" id="1.10.10.10">
    <property type="entry name" value="Winged helix-like DNA-binding domain superfamily/Winged helix DNA-binding domain"/>
    <property type="match status" value="2"/>
</dbReference>
<keyword evidence="6" id="KW-1185">Reference proteome</keyword>
<dbReference type="SUPFAM" id="SSF54909">
    <property type="entry name" value="Dimeric alpha+beta barrel"/>
    <property type="match status" value="1"/>
</dbReference>
<evidence type="ECO:0000313" key="5">
    <source>
        <dbReference type="EMBL" id="PNG89880.1"/>
    </source>
</evidence>
<name>A0A2J7YPC0_STRMQ</name>
<keyword evidence="2" id="KW-0238">DNA-binding</keyword>
<dbReference type="PANTHER" id="PTHR30154">
    <property type="entry name" value="LEUCINE-RESPONSIVE REGULATORY PROTEIN"/>
    <property type="match status" value="1"/>
</dbReference>
<keyword evidence="3" id="KW-0804">Transcription</keyword>
<dbReference type="Pfam" id="PF01037">
    <property type="entry name" value="AsnC_trans_reg"/>
    <property type="match status" value="1"/>
</dbReference>
<dbReference type="RefSeq" id="WP_102935835.1">
    <property type="nucleotide sequence ID" value="NZ_LJIW01000002.1"/>
</dbReference>
<keyword evidence="1" id="KW-0805">Transcription regulation</keyword>
<dbReference type="InterPro" id="IPR036390">
    <property type="entry name" value="WH_DNA-bd_sf"/>
</dbReference>
<evidence type="ECO:0000256" key="1">
    <source>
        <dbReference type="ARBA" id="ARBA00023015"/>
    </source>
</evidence>
<reference evidence="5 6" key="1">
    <citation type="submission" date="2015-09" db="EMBL/GenBank/DDBJ databases">
        <title>Genome sequence, genome mining and natural product profiling of a biocontrol bacterium Streptomyces malaysiensis F913.</title>
        <authorList>
            <person name="Xu Y."/>
            <person name="Wei J."/>
            <person name="Xie J."/>
            <person name="Li T."/>
            <person name="Zhou Z."/>
        </authorList>
    </citation>
    <scope>NUCLEOTIDE SEQUENCE [LARGE SCALE GENOMIC DNA]</scope>
    <source>
        <strain evidence="5 6">F913</strain>
    </source>
</reference>
<protein>
    <recommendedName>
        <fullName evidence="4">HTH asnC-type domain-containing protein</fullName>
    </recommendedName>
</protein>
<evidence type="ECO:0000313" key="6">
    <source>
        <dbReference type="Proteomes" id="UP000236520"/>
    </source>
</evidence>
<dbReference type="GO" id="GO:0043200">
    <property type="term" value="P:response to amino acid"/>
    <property type="evidence" value="ECO:0007669"/>
    <property type="project" value="TreeGrafter"/>
</dbReference>
<dbReference type="GO" id="GO:0043565">
    <property type="term" value="F:sequence-specific DNA binding"/>
    <property type="evidence" value="ECO:0007669"/>
    <property type="project" value="InterPro"/>
</dbReference>
<proteinExistence type="predicted"/>
<dbReference type="Proteomes" id="UP000236520">
    <property type="component" value="Unassembled WGS sequence"/>
</dbReference>
<dbReference type="PROSITE" id="PS50956">
    <property type="entry name" value="HTH_ASNC_2"/>
    <property type="match status" value="1"/>
</dbReference>
<dbReference type="AlphaFoldDB" id="A0A2J7YPC0"/>
<dbReference type="InterPro" id="IPR019888">
    <property type="entry name" value="Tscrpt_reg_AsnC-like"/>
</dbReference>
<dbReference type="InterPro" id="IPR019887">
    <property type="entry name" value="Tscrpt_reg_AsnC/Lrp_C"/>
</dbReference>
<accession>A0A2J7YPC0</accession>
<dbReference type="InterPro" id="IPR036388">
    <property type="entry name" value="WH-like_DNA-bd_sf"/>
</dbReference>
<evidence type="ECO:0000259" key="4">
    <source>
        <dbReference type="PROSITE" id="PS50956"/>
    </source>
</evidence>
<dbReference type="Gene3D" id="3.30.70.920">
    <property type="match status" value="1"/>
</dbReference>
<dbReference type="GO" id="GO:0005829">
    <property type="term" value="C:cytosol"/>
    <property type="evidence" value="ECO:0007669"/>
    <property type="project" value="TreeGrafter"/>
</dbReference>
<sequence>MTRDGVDELDQAVIHALQVDGRAPFRRIGEVLGVSDQTVARRFGRLSDVLGLRVLALADPVVLCERQWVLRVRAAPEAATEVAEALARRADTSWISLCSGGTEIVASAGGDGVEALLFEALPRTRHILDVRAHEVLHVFYGGAGQPFTKRGPLTESQTARLARHVPAGVGPPPRMDRISRRMLEVLRADGRAPLDELTAATGASAGTVRRRLRELRAGGVLHFDVDVGLTAFDVPVRTLLWLTVGIDALPAAGAALAACPEVAFAAGVTGSGNLFASVSTRDTPALWRFLTSVVGALPGVRDVETVPALRPVKGAVALFPRPSAPRARSPRGAREP</sequence>
<dbReference type="Pfam" id="PF13404">
    <property type="entry name" value="HTH_AsnC-type"/>
    <property type="match status" value="1"/>
</dbReference>
<dbReference type="EMBL" id="LJIW01000002">
    <property type="protein sequence ID" value="PNG89880.1"/>
    <property type="molecule type" value="Genomic_DNA"/>
</dbReference>
<dbReference type="PRINTS" id="PR00033">
    <property type="entry name" value="HTHASNC"/>
</dbReference>
<dbReference type="InterPro" id="IPR000485">
    <property type="entry name" value="AsnC-type_HTH_dom"/>
</dbReference>
<gene>
    <name evidence="5" type="ORF">SMF913_25345</name>
</gene>
<dbReference type="InterPro" id="IPR011008">
    <property type="entry name" value="Dimeric_a/b-barrel"/>
</dbReference>
<dbReference type="SUPFAM" id="SSF46785">
    <property type="entry name" value="Winged helix' DNA-binding domain"/>
    <property type="match status" value="2"/>
</dbReference>
<evidence type="ECO:0000256" key="3">
    <source>
        <dbReference type="ARBA" id="ARBA00023163"/>
    </source>
</evidence>
<comment type="caution">
    <text evidence="5">The sequence shown here is derived from an EMBL/GenBank/DDBJ whole genome shotgun (WGS) entry which is preliminary data.</text>
</comment>
<organism evidence="5 6">
    <name type="scientific">Streptomyces malaysiensis</name>
    <dbReference type="NCBI Taxonomy" id="92644"/>
    <lineage>
        <taxon>Bacteria</taxon>
        <taxon>Bacillati</taxon>
        <taxon>Actinomycetota</taxon>
        <taxon>Actinomycetes</taxon>
        <taxon>Kitasatosporales</taxon>
        <taxon>Streptomycetaceae</taxon>
        <taxon>Streptomyces</taxon>
        <taxon>Streptomyces violaceusniger group</taxon>
    </lineage>
</organism>
<dbReference type="Pfam" id="PF13412">
    <property type="entry name" value="HTH_24"/>
    <property type="match status" value="1"/>
</dbReference>
<dbReference type="PANTHER" id="PTHR30154:SF34">
    <property type="entry name" value="TRANSCRIPTIONAL REGULATOR AZLB"/>
    <property type="match status" value="1"/>
</dbReference>
<dbReference type="SMART" id="SM00344">
    <property type="entry name" value="HTH_ASNC"/>
    <property type="match status" value="1"/>
</dbReference>